<sequence>MAMTSVQEPVCKEKPVAKNNTGFPEPLCEDRNTTLPHPEAKTDKNATIESHDVIPHRAHMRHISFLNRHHSHQKSKGGELVLEPDKMYANIQYADGSHANGVEAPTEKNGEDATEGSVEDGTLENGAGARDPQGYREGERKKGVLRKLNLHKV</sequence>
<evidence type="ECO:0000313" key="3">
    <source>
        <dbReference type="Proteomes" id="UP000469558"/>
    </source>
</evidence>
<feature type="compositionally biased region" description="Basic and acidic residues" evidence="1">
    <location>
        <begin position="133"/>
        <end position="142"/>
    </location>
</feature>
<feature type="compositionally biased region" description="Basic residues" evidence="1">
    <location>
        <begin position="143"/>
        <end position="153"/>
    </location>
</feature>
<evidence type="ECO:0000256" key="1">
    <source>
        <dbReference type="SAM" id="MobiDB-lite"/>
    </source>
</evidence>
<organism evidence="2 3">
    <name type="scientific">Lachnellula suecica</name>
    <dbReference type="NCBI Taxonomy" id="602035"/>
    <lineage>
        <taxon>Eukaryota</taxon>
        <taxon>Fungi</taxon>
        <taxon>Dikarya</taxon>
        <taxon>Ascomycota</taxon>
        <taxon>Pezizomycotina</taxon>
        <taxon>Leotiomycetes</taxon>
        <taxon>Helotiales</taxon>
        <taxon>Lachnaceae</taxon>
        <taxon>Lachnellula</taxon>
    </lineage>
</organism>
<proteinExistence type="predicted"/>
<comment type="caution">
    <text evidence="2">The sequence shown here is derived from an EMBL/GenBank/DDBJ whole genome shotgun (WGS) entry which is preliminary data.</text>
</comment>
<feature type="region of interest" description="Disordered" evidence="1">
    <location>
        <begin position="16"/>
        <end position="48"/>
    </location>
</feature>
<gene>
    <name evidence="2" type="ORF">LSUE1_G001571</name>
</gene>
<feature type="region of interest" description="Disordered" evidence="1">
    <location>
        <begin position="92"/>
        <end position="153"/>
    </location>
</feature>
<reference evidence="2 3" key="1">
    <citation type="submission" date="2018-05" db="EMBL/GenBank/DDBJ databases">
        <title>Genome sequencing and assembly of the regulated plant pathogen Lachnellula willkommii and related sister species for the development of diagnostic species identification markers.</title>
        <authorList>
            <person name="Giroux E."/>
            <person name="Bilodeau G."/>
        </authorList>
    </citation>
    <scope>NUCLEOTIDE SEQUENCE [LARGE SCALE GENOMIC DNA]</scope>
    <source>
        <strain evidence="2 3">CBS 268.59</strain>
    </source>
</reference>
<feature type="compositionally biased region" description="Acidic residues" evidence="1">
    <location>
        <begin position="112"/>
        <end position="122"/>
    </location>
</feature>
<name>A0A8T9CCX0_9HELO</name>
<dbReference type="AlphaFoldDB" id="A0A8T9CCX0"/>
<evidence type="ECO:0000313" key="2">
    <source>
        <dbReference type="EMBL" id="TVY83116.1"/>
    </source>
</evidence>
<protein>
    <submittedName>
        <fullName evidence="2">Uncharacterized protein</fullName>
    </submittedName>
</protein>
<dbReference type="OrthoDB" id="5209158at2759"/>
<keyword evidence="3" id="KW-1185">Reference proteome</keyword>
<dbReference type="EMBL" id="QGMK01000231">
    <property type="protein sequence ID" value="TVY83116.1"/>
    <property type="molecule type" value="Genomic_DNA"/>
</dbReference>
<accession>A0A8T9CCX0</accession>
<feature type="compositionally biased region" description="Basic and acidic residues" evidence="1">
    <location>
        <begin position="28"/>
        <end position="48"/>
    </location>
</feature>
<dbReference type="Proteomes" id="UP000469558">
    <property type="component" value="Unassembled WGS sequence"/>
</dbReference>